<reference evidence="1 2" key="1">
    <citation type="submission" date="2016-11" db="EMBL/GenBank/DDBJ databases">
        <title>Mixed transmission modes and dynamic genome evolution in an obligate animal-bacterial symbiosis.</title>
        <authorList>
            <person name="Russell S.L."/>
            <person name="Corbett-Detig R.B."/>
            <person name="Cavanaugh C.M."/>
        </authorList>
    </citation>
    <scope>NUCLEOTIDE SEQUENCE [LARGE SCALE GENOMIC DNA]</scope>
    <source>
        <strain evidence="1">Sveles-Q1</strain>
    </source>
</reference>
<dbReference type="OrthoDB" id="113347at2"/>
<dbReference type="EMBL" id="MPRL01000075">
    <property type="protein sequence ID" value="OOZ38738.1"/>
    <property type="molecule type" value="Genomic_DNA"/>
</dbReference>
<dbReference type="RefSeq" id="WP_078484816.1">
    <property type="nucleotide sequence ID" value="NZ_MPRL01000075.1"/>
</dbReference>
<keyword evidence="2" id="KW-1185">Reference proteome</keyword>
<proteinExistence type="predicted"/>
<dbReference type="InterPro" id="IPR027417">
    <property type="entry name" value="P-loop_NTPase"/>
</dbReference>
<protein>
    <recommendedName>
        <fullName evidence="3">Serine kinase</fullName>
    </recommendedName>
</protein>
<accession>A0A1T2L0Y5</accession>
<evidence type="ECO:0000313" key="1">
    <source>
        <dbReference type="EMBL" id="OOZ38738.1"/>
    </source>
</evidence>
<gene>
    <name evidence="1" type="ORF">BOW53_14550</name>
</gene>
<sequence length="351" mass="38948">MEISQPLVSTSTLLEFFDSLFVYFDDVFEAAPFSVERKIAGERFDCRFYDNHYAELAETALSDANQSATEGRCSILVAHAGVENVPLPPVWSEQEFREREIEAKFSSSRYRFHYFHPKSFWQIYDRDTQRGVQLMLRPDLYPDWDPGSPLRNFLHWHFAAKGMALIHSGTLAEEGIGVLLAGAGGSGKSGTVIAGLMQGMQSVGDDYVLAECGEQVRAHALLTTLKQDPDGYSRLSLADRLPNDIPLNWQGKHQFNLADVSDIDQQASIEIKALCLPKVVGAEMTTIRPASRKEAFLSLAPSGVTQMPGDRDIGFAFCGELIRRLPCYVIELGCDPVEVIATLKAHIGTLN</sequence>
<comment type="caution">
    <text evidence="1">The sequence shown here is derived from an EMBL/GenBank/DDBJ whole genome shotgun (WGS) entry which is preliminary data.</text>
</comment>
<name>A0A1T2L0Y5_9GAMM</name>
<evidence type="ECO:0008006" key="3">
    <source>
        <dbReference type="Google" id="ProtNLM"/>
    </source>
</evidence>
<evidence type="ECO:0000313" key="2">
    <source>
        <dbReference type="Proteomes" id="UP000191110"/>
    </source>
</evidence>
<dbReference type="AlphaFoldDB" id="A0A1T2L0Y5"/>
<dbReference type="Gene3D" id="3.40.50.300">
    <property type="entry name" value="P-loop containing nucleotide triphosphate hydrolases"/>
    <property type="match status" value="1"/>
</dbReference>
<organism evidence="1 2">
    <name type="scientific">Solemya pervernicosa gill symbiont</name>
    <dbReference type="NCBI Taxonomy" id="642797"/>
    <lineage>
        <taxon>Bacteria</taxon>
        <taxon>Pseudomonadati</taxon>
        <taxon>Pseudomonadota</taxon>
        <taxon>Gammaproteobacteria</taxon>
        <taxon>sulfur-oxidizing symbionts</taxon>
    </lineage>
</organism>
<dbReference type="Proteomes" id="UP000191110">
    <property type="component" value="Unassembled WGS sequence"/>
</dbReference>